<keyword evidence="4" id="KW-1185">Reference proteome</keyword>
<dbReference type="STRING" id="142588.SAMN04488559_12516"/>
<dbReference type="InterPro" id="IPR048449">
    <property type="entry name" value="YhfX-like_C"/>
</dbReference>
<dbReference type="AlphaFoldDB" id="A0A1H9UAM8"/>
<proteinExistence type="predicted"/>
<dbReference type="OrthoDB" id="3189402at2"/>
<evidence type="ECO:0000259" key="2">
    <source>
        <dbReference type="Pfam" id="PF21279"/>
    </source>
</evidence>
<evidence type="ECO:0000259" key="1">
    <source>
        <dbReference type="Pfam" id="PF01168"/>
    </source>
</evidence>
<dbReference type="InterPro" id="IPR029066">
    <property type="entry name" value="PLP-binding_barrel"/>
</dbReference>
<evidence type="ECO:0000313" key="3">
    <source>
        <dbReference type="EMBL" id="SES06409.1"/>
    </source>
</evidence>
<gene>
    <name evidence="3" type="ORF">SAMN04488559_12516</name>
</gene>
<dbReference type="CDD" id="cd06811">
    <property type="entry name" value="PLPDE_III_yhfX_like"/>
    <property type="match status" value="1"/>
</dbReference>
<protein>
    <submittedName>
        <fullName evidence="3">Predicted amino acid racemase</fullName>
    </submittedName>
</protein>
<sequence length="385" mass="42739">MFLEATKRRNPKMIETAIQLHQQGTVLPDTYILDLDMIEANAKQMLEVAKQHQVELFYMTKQIGRNPLVAKKLAELGMSHAVVVDFKEALVMMENGLPIGNVGHLVQVPQHLLEKIMIYGAKYITVYSMEMLVSIQKIAKKLGKKQAVLLKMVGEDDQLYPGQYGGFLLEEVAQHFPAMKACDFVEIKGITSFPCFLYQADTHELEATHNVKTIQQAKALFSEAGFNLAELNVPSATCSRTIPFIQSFGGTQGEPGHALTGTTPMHALTDLPEKPAMAYISEISHTFKGQSYLYGGGYYRRGHLENVLIDNQGTRTLGKVAPFADENIDYYLEVDGEQPVGATAIMAFRTQIFVTRSEVAVVSGIQSGKPKVEGIYDSQGKFLRR</sequence>
<feature type="domain" description="Alanine racemase N-terminal" evidence="1">
    <location>
        <begin position="34"/>
        <end position="264"/>
    </location>
</feature>
<name>A0A1H9UAM8_9LACT</name>
<dbReference type="SUPFAM" id="SSF51419">
    <property type="entry name" value="PLP-binding barrel"/>
    <property type="match status" value="1"/>
</dbReference>
<organism evidence="3 4">
    <name type="scientific">Isobaculum melis</name>
    <dbReference type="NCBI Taxonomy" id="142588"/>
    <lineage>
        <taxon>Bacteria</taxon>
        <taxon>Bacillati</taxon>
        <taxon>Bacillota</taxon>
        <taxon>Bacilli</taxon>
        <taxon>Lactobacillales</taxon>
        <taxon>Carnobacteriaceae</taxon>
        <taxon>Isobaculum</taxon>
    </lineage>
</organism>
<dbReference type="RefSeq" id="WP_092653992.1">
    <property type="nucleotide sequence ID" value="NZ_FOHA01000025.1"/>
</dbReference>
<dbReference type="Pfam" id="PF01168">
    <property type="entry name" value="Ala_racemase_N"/>
    <property type="match status" value="1"/>
</dbReference>
<dbReference type="Gene3D" id="2.40.37.30">
    <property type="match status" value="2"/>
</dbReference>
<reference evidence="3 4" key="1">
    <citation type="submission" date="2016-10" db="EMBL/GenBank/DDBJ databases">
        <authorList>
            <person name="de Groot N.N."/>
        </authorList>
    </citation>
    <scope>NUCLEOTIDE SEQUENCE [LARGE SCALE GENOMIC DNA]</scope>
    <source>
        <strain evidence="3 4">DSM 13760</strain>
    </source>
</reference>
<dbReference type="EMBL" id="FOHA01000025">
    <property type="protein sequence ID" value="SES06409.1"/>
    <property type="molecule type" value="Genomic_DNA"/>
</dbReference>
<dbReference type="InterPro" id="IPR001608">
    <property type="entry name" value="Ala_racemase_N"/>
</dbReference>
<dbReference type="Proteomes" id="UP000198948">
    <property type="component" value="Unassembled WGS sequence"/>
</dbReference>
<evidence type="ECO:0000313" key="4">
    <source>
        <dbReference type="Proteomes" id="UP000198948"/>
    </source>
</evidence>
<dbReference type="Pfam" id="PF21279">
    <property type="entry name" value="YhfX-like_C"/>
    <property type="match status" value="1"/>
</dbReference>
<accession>A0A1H9UAM8</accession>
<feature type="domain" description="YhfX-like C-terminal" evidence="2">
    <location>
        <begin position="279"/>
        <end position="372"/>
    </location>
</feature>